<organism evidence="1 2">
    <name type="scientific">Trichonephila inaurata madagascariensis</name>
    <dbReference type="NCBI Taxonomy" id="2747483"/>
    <lineage>
        <taxon>Eukaryota</taxon>
        <taxon>Metazoa</taxon>
        <taxon>Ecdysozoa</taxon>
        <taxon>Arthropoda</taxon>
        <taxon>Chelicerata</taxon>
        <taxon>Arachnida</taxon>
        <taxon>Araneae</taxon>
        <taxon>Araneomorphae</taxon>
        <taxon>Entelegynae</taxon>
        <taxon>Araneoidea</taxon>
        <taxon>Nephilidae</taxon>
        <taxon>Trichonephila</taxon>
        <taxon>Trichonephila inaurata</taxon>
    </lineage>
</organism>
<gene>
    <name evidence="1" type="ORF">TNIN_30261</name>
</gene>
<dbReference type="EMBL" id="BMAV01007074">
    <property type="protein sequence ID" value="GFY49545.1"/>
    <property type="molecule type" value="Genomic_DNA"/>
</dbReference>
<evidence type="ECO:0000313" key="1">
    <source>
        <dbReference type="EMBL" id="GFY49545.1"/>
    </source>
</evidence>
<reference evidence="1" key="1">
    <citation type="submission" date="2020-08" db="EMBL/GenBank/DDBJ databases">
        <title>Multicomponent nature underlies the extraordinary mechanical properties of spider dragline silk.</title>
        <authorList>
            <person name="Kono N."/>
            <person name="Nakamura H."/>
            <person name="Mori M."/>
            <person name="Yoshida Y."/>
            <person name="Ohtoshi R."/>
            <person name="Malay A.D."/>
            <person name="Moran D.A.P."/>
            <person name="Tomita M."/>
            <person name="Numata K."/>
            <person name="Arakawa K."/>
        </authorList>
    </citation>
    <scope>NUCLEOTIDE SEQUENCE</scope>
</reference>
<comment type="caution">
    <text evidence="1">The sequence shown here is derived from an EMBL/GenBank/DDBJ whole genome shotgun (WGS) entry which is preliminary data.</text>
</comment>
<name>A0A8X7BZE6_9ARAC</name>
<accession>A0A8X7BZE6</accession>
<sequence>MLQRLAMTREGTLLVGCDSSVADCSDRTLDIPPPSYVTAESGQEEKHPGRHVNRNLGFCFTSIFEWEGKKEGSKGEGGKK</sequence>
<dbReference type="OrthoDB" id="6431985at2759"/>
<evidence type="ECO:0000313" key="2">
    <source>
        <dbReference type="Proteomes" id="UP000886998"/>
    </source>
</evidence>
<dbReference type="Proteomes" id="UP000886998">
    <property type="component" value="Unassembled WGS sequence"/>
</dbReference>
<proteinExistence type="predicted"/>
<dbReference type="AlphaFoldDB" id="A0A8X7BZE6"/>
<keyword evidence="2" id="KW-1185">Reference proteome</keyword>
<protein>
    <submittedName>
        <fullName evidence="1">Uncharacterized protein</fullName>
    </submittedName>
</protein>